<proteinExistence type="predicted"/>
<evidence type="ECO:0000256" key="1">
    <source>
        <dbReference type="SAM" id="SignalP"/>
    </source>
</evidence>
<name>A0ABS3EQ20_9HYPH</name>
<reference evidence="2 3" key="1">
    <citation type="submission" date="2021-03" db="EMBL/GenBank/DDBJ databases">
        <title>Whole genome sequence of Agrobacterium sp. strain Rnr.</title>
        <authorList>
            <person name="Mafakheri H."/>
            <person name="Taghavi S.M."/>
            <person name="Nemanja K."/>
            <person name="Osdaghi E."/>
        </authorList>
    </citation>
    <scope>NUCLEOTIDE SEQUENCE [LARGE SCALE GENOMIC DNA]</scope>
    <source>
        <strain evidence="2 3">Rnr</strain>
    </source>
</reference>
<feature type="signal peptide" evidence="1">
    <location>
        <begin position="1"/>
        <end position="28"/>
    </location>
</feature>
<keyword evidence="3" id="KW-1185">Reference proteome</keyword>
<organism evidence="2 3">
    <name type="scientific">Agrobacterium burrii</name>
    <dbReference type="NCBI Taxonomy" id="2815339"/>
    <lineage>
        <taxon>Bacteria</taxon>
        <taxon>Pseudomonadati</taxon>
        <taxon>Pseudomonadota</taxon>
        <taxon>Alphaproteobacteria</taxon>
        <taxon>Hyphomicrobiales</taxon>
        <taxon>Rhizobiaceae</taxon>
        <taxon>Rhizobium/Agrobacterium group</taxon>
        <taxon>Agrobacterium</taxon>
        <taxon>Agrobacterium tumefaciens complex</taxon>
    </lineage>
</organism>
<keyword evidence="1" id="KW-0732">Signal</keyword>
<protein>
    <submittedName>
        <fullName evidence="2">Uncharacterized protein</fullName>
    </submittedName>
</protein>
<dbReference type="EMBL" id="JAFLNA010000018">
    <property type="protein sequence ID" value="MBO0134102.1"/>
    <property type="molecule type" value="Genomic_DNA"/>
</dbReference>
<evidence type="ECO:0000313" key="2">
    <source>
        <dbReference type="EMBL" id="MBO0134102.1"/>
    </source>
</evidence>
<comment type="caution">
    <text evidence="2">The sequence shown here is derived from an EMBL/GenBank/DDBJ whole genome shotgun (WGS) entry which is preliminary data.</text>
</comment>
<sequence length="201" mass="21834">MREGKLMKALYFVAAGVAAFGMTPAAKAQDASWGCQILLCAASKNPSWQGVGYCVPPMQKLISAMKKPGFSWPICEEAKAGKPGHEPFEDCPAGFQAGRASFGRDNDSLFGGGEANVCTKTVNQCSNRGAFRTLYGNDRANKQAGITMRELDSHNNDNGFGGGNSCQVVITQPRPMRADPYYFDIPNDKGVKERHWFNLNL</sequence>
<dbReference type="Proteomes" id="UP000664699">
    <property type="component" value="Unassembled WGS sequence"/>
</dbReference>
<gene>
    <name evidence="2" type="ORF">JZX89_25515</name>
</gene>
<feature type="chain" id="PRO_5045717053" evidence="1">
    <location>
        <begin position="29"/>
        <end position="201"/>
    </location>
</feature>
<evidence type="ECO:0000313" key="3">
    <source>
        <dbReference type="Proteomes" id="UP000664699"/>
    </source>
</evidence>
<accession>A0ABS3EQ20</accession>